<name>K3X9V4_GLOUD</name>
<dbReference type="HOGENOM" id="CLU_030508_2_0_1"/>
<dbReference type="SUPFAM" id="SSF56219">
    <property type="entry name" value="DNase I-like"/>
    <property type="match status" value="1"/>
</dbReference>
<dbReference type="EMBL" id="GL376616">
    <property type="status" value="NOT_ANNOTATED_CDS"/>
    <property type="molecule type" value="Genomic_DNA"/>
</dbReference>
<dbReference type="InterPro" id="IPR050410">
    <property type="entry name" value="CCR4/nocturin_mRNA_transcr"/>
</dbReference>
<feature type="chain" id="PRO_5003873028" description="Endonuclease/exonuclease/phosphatase domain-containing protein" evidence="1">
    <location>
        <begin position="23"/>
        <end position="311"/>
    </location>
</feature>
<dbReference type="VEuPathDB" id="FungiDB:PYU1_G013974"/>
<dbReference type="Pfam" id="PF03372">
    <property type="entry name" value="Exo_endo_phos"/>
    <property type="match status" value="1"/>
</dbReference>
<dbReference type="Proteomes" id="UP000019132">
    <property type="component" value="Unassembled WGS sequence"/>
</dbReference>
<dbReference type="InterPro" id="IPR036691">
    <property type="entry name" value="Endo/exonu/phosph_ase_sf"/>
</dbReference>
<dbReference type="PANTHER" id="PTHR12121">
    <property type="entry name" value="CARBON CATABOLITE REPRESSOR PROTEIN 4"/>
    <property type="match status" value="1"/>
</dbReference>
<proteinExistence type="predicted"/>
<dbReference type="AlphaFoldDB" id="K3X9V4"/>
<keyword evidence="4" id="KW-1185">Reference proteome</keyword>
<evidence type="ECO:0000313" key="3">
    <source>
        <dbReference type="EnsemblProtists" id="PYU1_T014003"/>
    </source>
</evidence>
<accession>K3X9V4</accession>
<dbReference type="GO" id="GO:0000175">
    <property type="term" value="F:3'-5'-RNA exonuclease activity"/>
    <property type="evidence" value="ECO:0007669"/>
    <property type="project" value="TreeGrafter"/>
</dbReference>
<feature type="signal peptide" evidence="1">
    <location>
        <begin position="1"/>
        <end position="22"/>
    </location>
</feature>
<organism evidence="3 4">
    <name type="scientific">Globisporangium ultimum (strain ATCC 200006 / CBS 805.95 / DAOM BR144)</name>
    <name type="common">Pythium ultimum</name>
    <dbReference type="NCBI Taxonomy" id="431595"/>
    <lineage>
        <taxon>Eukaryota</taxon>
        <taxon>Sar</taxon>
        <taxon>Stramenopiles</taxon>
        <taxon>Oomycota</taxon>
        <taxon>Peronosporomycetes</taxon>
        <taxon>Pythiales</taxon>
        <taxon>Pythiaceae</taxon>
        <taxon>Globisporangium</taxon>
    </lineage>
</organism>
<reference evidence="3" key="3">
    <citation type="submission" date="2015-02" db="UniProtKB">
        <authorList>
            <consortium name="EnsemblProtists"/>
        </authorList>
    </citation>
    <scope>IDENTIFICATION</scope>
    <source>
        <strain evidence="3">DAOM BR144</strain>
    </source>
</reference>
<dbReference type="InterPro" id="IPR005135">
    <property type="entry name" value="Endo/exonuclease/phosphatase"/>
</dbReference>
<dbReference type="eggNOG" id="ENOG502QWGA">
    <property type="taxonomic scope" value="Eukaryota"/>
</dbReference>
<dbReference type="EnsemblProtists" id="PYU1_T014003">
    <property type="protein sequence ID" value="PYU1_T014003"/>
    <property type="gene ID" value="PYU1_G013974"/>
</dbReference>
<reference evidence="4" key="2">
    <citation type="submission" date="2010-04" db="EMBL/GenBank/DDBJ databases">
        <authorList>
            <person name="Buell R."/>
            <person name="Hamilton J."/>
            <person name="Hostetler J."/>
        </authorList>
    </citation>
    <scope>NUCLEOTIDE SEQUENCE [LARGE SCALE GENOMIC DNA]</scope>
    <source>
        <strain evidence="4">DAOM:BR144</strain>
    </source>
</reference>
<sequence>MLFKLIVATLTLALQVSDATLAAESDPVGSLPLKVMTFNLRTTLANDPCPSGCWEQRKHRIQQMLAKYAPDLIGTQEGAPDQIKFFQNNLQYGSVGECAGDCQWNERNSIFYVQDRWQLLENTTFALSDTPEQIPSNTWNLEYLRAAVLARFQLKQTDSGSVSICMLNTHFDITRGHEQSALLVAQRLAQFCRPHDVVFMTGDLNAAPTETAVQYLIGEAALNGASTPIPMYETFLASNITGPTWIDSSFSNVTYGSKLDYILTRRGDARTVLQSAHIIVDTFDGFSVSDHAVLQSEFRIGGASVADVSSP</sequence>
<evidence type="ECO:0000256" key="1">
    <source>
        <dbReference type="SAM" id="SignalP"/>
    </source>
</evidence>
<evidence type="ECO:0000313" key="4">
    <source>
        <dbReference type="Proteomes" id="UP000019132"/>
    </source>
</evidence>
<dbReference type="InParanoid" id="K3X9V4"/>
<protein>
    <recommendedName>
        <fullName evidence="2">Endonuclease/exonuclease/phosphatase domain-containing protein</fullName>
    </recommendedName>
</protein>
<dbReference type="OMA" id="VVCMLNT"/>
<dbReference type="Gene3D" id="3.60.10.10">
    <property type="entry name" value="Endonuclease/exonuclease/phosphatase"/>
    <property type="match status" value="1"/>
</dbReference>
<keyword evidence="1" id="KW-0732">Signal</keyword>
<dbReference type="STRING" id="431595.K3X9V4"/>
<evidence type="ECO:0000259" key="2">
    <source>
        <dbReference type="Pfam" id="PF03372"/>
    </source>
</evidence>
<dbReference type="PANTHER" id="PTHR12121:SF36">
    <property type="entry name" value="ENDONUCLEASE_EXONUCLEASE_PHOSPHATASE DOMAIN-CONTAINING PROTEIN"/>
    <property type="match status" value="1"/>
</dbReference>
<reference evidence="4" key="1">
    <citation type="journal article" date="2010" name="Genome Biol.">
        <title>Genome sequence of the necrotrophic plant pathogen Pythium ultimum reveals original pathogenicity mechanisms and effector repertoire.</title>
        <authorList>
            <person name="Levesque C.A."/>
            <person name="Brouwer H."/>
            <person name="Cano L."/>
            <person name="Hamilton J.P."/>
            <person name="Holt C."/>
            <person name="Huitema E."/>
            <person name="Raffaele S."/>
            <person name="Robideau G.P."/>
            <person name="Thines M."/>
            <person name="Win J."/>
            <person name="Zerillo M.M."/>
            <person name="Beakes G.W."/>
            <person name="Boore J.L."/>
            <person name="Busam D."/>
            <person name="Dumas B."/>
            <person name="Ferriera S."/>
            <person name="Fuerstenberg S.I."/>
            <person name="Gachon C.M."/>
            <person name="Gaulin E."/>
            <person name="Govers F."/>
            <person name="Grenville-Briggs L."/>
            <person name="Horner N."/>
            <person name="Hostetler J."/>
            <person name="Jiang R.H."/>
            <person name="Johnson J."/>
            <person name="Krajaejun T."/>
            <person name="Lin H."/>
            <person name="Meijer H.J."/>
            <person name="Moore B."/>
            <person name="Morris P."/>
            <person name="Phuntmart V."/>
            <person name="Puiu D."/>
            <person name="Shetty J."/>
            <person name="Stajich J.E."/>
            <person name="Tripathy S."/>
            <person name="Wawra S."/>
            <person name="van West P."/>
            <person name="Whitty B.R."/>
            <person name="Coutinho P.M."/>
            <person name="Henrissat B."/>
            <person name="Martin F."/>
            <person name="Thomas P.D."/>
            <person name="Tyler B.M."/>
            <person name="De Vries R.P."/>
            <person name="Kamoun S."/>
            <person name="Yandell M."/>
            <person name="Tisserat N."/>
            <person name="Buell C.R."/>
        </authorList>
    </citation>
    <scope>NUCLEOTIDE SEQUENCE</scope>
    <source>
        <strain evidence="4">DAOM:BR144</strain>
    </source>
</reference>
<feature type="domain" description="Endonuclease/exonuclease/phosphatase" evidence="2">
    <location>
        <begin position="36"/>
        <end position="291"/>
    </location>
</feature>